<dbReference type="InterPro" id="IPR002938">
    <property type="entry name" value="FAD-bd"/>
</dbReference>
<proteinExistence type="predicted"/>
<dbReference type="RefSeq" id="WP_138689362.1">
    <property type="nucleotide sequence ID" value="NZ_JBHSAZ010000107.1"/>
</dbReference>
<dbReference type="PANTHER" id="PTHR47178:SF5">
    <property type="entry name" value="FAD-BINDING DOMAIN-CONTAINING PROTEIN"/>
    <property type="match status" value="1"/>
</dbReference>
<dbReference type="PANTHER" id="PTHR47178">
    <property type="entry name" value="MONOOXYGENASE, FAD-BINDING"/>
    <property type="match status" value="1"/>
</dbReference>
<dbReference type="Gene3D" id="3.50.50.60">
    <property type="entry name" value="FAD/NAD(P)-binding domain"/>
    <property type="match status" value="1"/>
</dbReference>
<name>A0A5S4GUW8_9ACTN</name>
<dbReference type="Proteomes" id="UP000306628">
    <property type="component" value="Unassembled WGS sequence"/>
</dbReference>
<dbReference type="OrthoDB" id="3322136at2"/>
<comment type="caution">
    <text evidence="7">The sequence shown here is derived from an EMBL/GenBank/DDBJ whole genome shotgun (WGS) entry which is preliminary data.</text>
</comment>
<dbReference type="Pfam" id="PF01494">
    <property type="entry name" value="FAD_binding_3"/>
    <property type="match status" value="1"/>
</dbReference>
<dbReference type="SUPFAM" id="SSF51905">
    <property type="entry name" value="FAD/NAD(P)-binding domain"/>
    <property type="match status" value="1"/>
</dbReference>
<gene>
    <name evidence="7" type="ORF">ETD85_10065</name>
</gene>
<dbReference type="EMBL" id="VCKX01000022">
    <property type="protein sequence ID" value="TMR36733.1"/>
    <property type="molecule type" value="Genomic_DNA"/>
</dbReference>
<organism evidence="7 8">
    <name type="scientific">Nonomuraea zeae</name>
    <dbReference type="NCBI Taxonomy" id="1642303"/>
    <lineage>
        <taxon>Bacteria</taxon>
        <taxon>Bacillati</taxon>
        <taxon>Actinomycetota</taxon>
        <taxon>Actinomycetes</taxon>
        <taxon>Streptosporangiales</taxon>
        <taxon>Streptosporangiaceae</taxon>
        <taxon>Nonomuraea</taxon>
    </lineage>
</organism>
<evidence type="ECO:0000313" key="7">
    <source>
        <dbReference type="EMBL" id="TMR36733.1"/>
    </source>
</evidence>
<evidence type="ECO:0000256" key="1">
    <source>
        <dbReference type="ARBA" id="ARBA00022630"/>
    </source>
</evidence>
<keyword evidence="5" id="KW-0175">Coiled coil</keyword>
<dbReference type="PRINTS" id="PR00420">
    <property type="entry name" value="RNGMNOXGNASE"/>
</dbReference>
<keyword evidence="3" id="KW-0560">Oxidoreductase</keyword>
<keyword evidence="1" id="KW-0285">Flavoprotein</keyword>
<evidence type="ECO:0000256" key="3">
    <source>
        <dbReference type="ARBA" id="ARBA00023002"/>
    </source>
</evidence>
<keyword evidence="8" id="KW-1185">Reference proteome</keyword>
<evidence type="ECO:0000313" key="8">
    <source>
        <dbReference type="Proteomes" id="UP000306628"/>
    </source>
</evidence>
<dbReference type="Pfam" id="PF13450">
    <property type="entry name" value="NAD_binding_8"/>
    <property type="match status" value="1"/>
</dbReference>
<feature type="domain" description="FAD-binding" evidence="6">
    <location>
        <begin position="310"/>
        <end position="380"/>
    </location>
</feature>
<evidence type="ECO:0000256" key="4">
    <source>
        <dbReference type="ARBA" id="ARBA00023033"/>
    </source>
</evidence>
<keyword evidence="4 7" id="KW-0503">Monooxygenase</keyword>
<feature type="coiled-coil region" evidence="5">
    <location>
        <begin position="349"/>
        <end position="376"/>
    </location>
</feature>
<evidence type="ECO:0000256" key="5">
    <source>
        <dbReference type="SAM" id="Coils"/>
    </source>
</evidence>
<protein>
    <submittedName>
        <fullName evidence="7">FAD-dependent monooxygenase</fullName>
    </submittedName>
</protein>
<reference evidence="7 8" key="1">
    <citation type="submission" date="2019-05" db="EMBL/GenBank/DDBJ databases">
        <title>Draft genome sequence of Nonomuraea zeae DSM 100528.</title>
        <authorList>
            <person name="Saricaoglu S."/>
            <person name="Isik K."/>
        </authorList>
    </citation>
    <scope>NUCLEOTIDE SEQUENCE [LARGE SCALE GENOMIC DNA]</scope>
    <source>
        <strain evidence="7 8">DSM 100528</strain>
    </source>
</reference>
<keyword evidence="2" id="KW-0274">FAD</keyword>
<accession>A0A5S4GUW8</accession>
<dbReference type="GO" id="GO:0071949">
    <property type="term" value="F:FAD binding"/>
    <property type="evidence" value="ECO:0007669"/>
    <property type="project" value="InterPro"/>
</dbReference>
<dbReference type="GO" id="GO:0004497">
    <property type="term" value="F:monooxygenase activity"/>
    <property type="evidence" value="ECO:0007669"/>
    <property type="project" value="UniProtKB-KW"/>
</dbReference>
<evidence type="ECO:0000259" key="6">
    <source>
        <dbReference type="Pfam" id="PF01494"/>
    </source>
</evidence>
<dbReference type="AlphaFoldDB" id="A0A5S4GUW8"/>
<dbReference type="InterPro" id="IPR036188">
    <property type="entry name" value="FAD/NAD-bd_sf"/>
</dbReference>
<sequence length="402" mass="43049">MGLSVIIAGAGIGGLSLAQGLRKRGVGVTVFERDNDLGPWWQGFRLRIDRHGRGALASCLPADLYDLTQATANKLYTPRGVTYDYLLNETASVRPAGVPLDPAAAATVADRRTLREILFTGLGDAVRFGEPVVGYEHVGDQVQVELADGGTATADVLVAADGVESAVRRRRLPDAELLDLGTRAIYGHMLLTEEVLEWLPPGLIGGARPVLGPESRTLVVGSFQPQMPAAEAVAQFAPHAALQSVPDYLKWTLVVPAASRVAPRNGDPEKLHATALKLLDGWHPVLRRVVAESRVEATFALSIRAMSPTPEWPSDNVTVLGDCIHAMTPVGGFGANTALRDAAALAAALAEADAGRRELVEAINRYENEMRDYAYEAISRSLWGAELMFRIPSRSDPEGARA</sequence>
<evidence type="ECO:0000256" key="2">
    <source>
        <dbReference type="ARBA" id="ARBA00022827"/>
    </source>
</evidence>